<feature type="compositionally biased region" description="Basic and acidic residues" evidence="1">
    <location>
        <begin position="187"/>
        <end position="204"/>
    </location>
</feature>
<feature type="compositionally biased region" description="Basic and acidic residues" evidence="1">
    <location>
        <begin position="213"/>
        <end position="242"/>
    </location>
</feature>
<proteinExistence type="predicted"/>
<dbReference type="Gene3D" id="3.60.20.10">
    <property type="entry name" value="Glutamine Phosphoribosylpyrophosphate, subunit 1, domain 1"/>
    <property type="match status" value="1"/>
</dbReference>
<dbReference type="GO" id="GO:0005737">
    <property type="term" value="C:cytoplasm"/>
    <property type="evidence" value="ECO:0007669"/>
    <property type="project" value="TreeGrafter"/>
</dbReference>
<dbReference type="AlphaFoldDB" id="A0A8T3CU34"/>
<feature type="compositionally biased region" description="Basic and acidic residues" evidence="1">
    <location>
        <begin position="250"/>
        <end position="271"/>
    </location>
</feature>
<feature type="region of interest" description="Disordered" evidence="1">
    <location>
        <begin position="417"/>
        <end position="437"/>
    </location>
</feature>
<gene>
    <name evidence="2" type="ORF">AGOR_G00171870</name>
</gene>
<feature type="region of interest" description="Disordered" evidence="1">
    <location>
        <begin position="187"/>
        <end position="332"/>
    </location>
</feature>
<sequence>MALEEVCGFRDTPVYARWNTPASLFMLPGDTTLQSGGGLNLEGLHSAGADIPLQFYAPVPEYLTRSPLQFGQGGVVAAADSRSSCKGLVACPASQKILPVHSHLVGTTSGTSADCALWKRILARELRLYQLRHRRRPSTGGAAKLLAHMLHPFKGTELCVAATLCGWDLAQGEREVGGGWELEELGEVERGKDNSEVGEWKRLGEGAVESEEEARGRGGADEREGRGKAKEGSGGLEPKEDGVTAGVRKWQREKEEGRKKTEGEEGRKRMEGAAQTSSSVAAEETSSKSAGPGARKEEQALSPAGCSGSALSTRGQHHQQQKRRRSGPSLHYVCSDGTRLQGVLFSVGSGSPYAYSVLDGGVQWGLGVAEACALARRAVYHATHRDAYSGNCVDLYHITARGWSRRKREDLREEYYRERERERERVEERRREGEIEERSQMTLQRAVGHFGLRCTH</sequence>
<feature type="compositionally biased region" description="Low complexity" evidence="1">
    <location>
        <begin position="272"/>
        <end position="290"/>
    </location>
</feature>
<comment type="caution">
    <text evidence="2">The sequence shown here is derived from an EMBL/GenBank/DDBJ whole genome shotgun (WGS) entry which is preliminary data.</text>
</comment>
<dbReference type="EMBL" id="JAERUA010000016">
    <property type="protein sequence ID" value="KAI1888743.1"/>
    <property type="molecule type" value="Genomic_DNA"/>
</dbReference>
<evidence type="ECO:0000313" key="3">
    <source>
        <dbReference type="Proteomes" id="UP000829720"/>
    </source>
</evidence>
<dbReference type="InterPro" id="IPR023333">
    <property type="entry name" value="Proteasome_suB-type"/>
</dbReference>
<dbReference type="PANTHER" id="PTHR32194">
    <property type="entry name" value="METALLOPROTEASE TLDD"/>
    <property type="match status" value="1"/>
</dbReference>
<protein>
    <submittedName>
        <fullName evidence="2">Uncharacterized protein</fullName>
    </submittedName>
</protein>
<feature type="compositionally biased region" description="Basic residues" evidence="1">
    <location>
        <begin position="315"/>
        <end position="326"/>
    </location>
</feature>
<dbReference type="SUPFAM" id="SSF56235">
    <property type="entry name" value="N-terminal nucleophile aminohydrolases (Ntn hydrolases)"/>
    <property type="match status" value="2"/>
</dbReference>
<dbReference type="InterPro" id="IPR029055">
    <property type="entry name" value="Ntn_hydrolases_N"/>
</dbReference>
<evidence type="ECO:0000313" key="2">
    <source>
        <dbReference type="EMBL" id="KAI1888743.1"/>
    </source>
</evidence>
<name>A0A8T3CU34_9TELE</name>
<dbReference type="Pfam" id="PF00227">
    <property type="entry name" value="Proteasome"/>
    <property type="match status" value="2"/>
</dbReference>
<evidence type="ECO:0000256" key="1">
    <source>
        <dbReference type="SAM" id="MobiDB-lite"/>
    </source>
</evidence>
<dbReference type="GO" id="GO:0005839">
    <property type="term" value="C:proteasome core complex"/>
    <property type="evidence" value="ECO:0007669"/>
    <property type="project" value="InterPro"/>
</dbReference>
<dbReference type="Proteomes" id="UP000829720">
    <property type="component" value="Unassembled WGS sequence"/>
</dbReference>
<dbReference type="GO" id="GO:0051603">
    <property type="term" value="P:proteolysis involved in protein catabolic process"/>
    <property type="evidence" value="ECO:0007669"/>
    <property type="project" value="InterPro"/>
</dbReference>
<accession>A0A8T3CU34</accession>
<dbReference type="PANTHER" id="PTHR32194:SF15">
    <property type="entry name" value="PROTEASOME SUBUNIT BETA"/>
    <property type="match status" value="1"/>
</dbReference>
<organism evidence="2 3">
    <name type="scientific">Albula goreensis</name>
    <dbReference type="NCBI Taxonomy" id="1534307"/>
    <lineage>
        <taxon>Eukaryota</taxon>
        <taxon>Metazoa</taxon>
        <taxon>Chordata</taxon>
        <taxon>Craniata</taxon>
        <taxon>Vertebrata</taxon>
        <taxon>Euteleostomi</taxon>
        <taxon>Actinopterygii</taxon>
        <taxon>Neopterygii</taxon>
        <taxon>Teleostei</taxon>
        <taxon>Albuliformes</taxon>
        <taxon>Albulidae</taxon>
        <taxon>Albula</taxon>
    </lineage>
</organism>
<keyword evidence="3" id="KW-1185">Reference proteome</keyword>
<reference evidence="2" key="1">
    <citation type="submission" date="2021-01" db="EMBL/GenBank/DDBJ databases">
        <authorList>
            <person name="Zahm M."/>
            <person name="Roques C."/>
            <person name="Cabau C."/>
            <person name="Klopp C."/>
            <person name="Donnadieu C."/>
            <person name="Jouanno E."/>
            <person name="Lampietro C."/>
            <person name="Louis A."/>
            <person name="Herpin A."/>
            <person name="Echchiki A."/>
            <person name="Berthelot C."/>
            <person name="Parey E."/>
            <person name="Roest-Crollius H."/>
            <person name="Braasch I."/>
            <person name="Postlethwait J."/>
            <person name="Bobe J."/>
            <person name="Montfort J."/>
            <person name="Bouchez O."/>
            <person name="Begum T."/>
            <person name="Mejri S."/>
            <person name="Adams A."/>
            <person name="Chen W.-J."/>
            <person name="Guiguen Y."/>
        </authorList>
    </citation>
    <scope>NUCLEOTIDE SEQUENCE</scope>
    <source>
        <tissue evidence="2">Blood</tissue>
    </source>
</reference>
<dbReference type="OrthoDB" id="37597at2759"/>
<dbReference type="InterPro" id="IPR001353">
    <property type="entry name" value="Proteasome_sua/b"/>
</dbReference>